<evidence type="ECO:0000313" key="6">
    <source>
        <dbReference type="Proteomes" id="UP000182178"/>
    </source>
</evidence>
<accession>A0ABM9UCV3</accession>
<dbReference type="Pfam" id="PF03450">
    <property type="entry name" value="CO_deh_flav_C"/>
    <property type="match status" value="1"/>
</dbReference>
<reference evidence="5 6" key="1">
    <citation type="submission" date="2015-08" db="EMBL/GenBank/DDBJ databases">
        <authorList>
            <person name="Varghese N."/>
        </authorList>
    </citation>
    <scope>NUCLEOTIDE SEQUENCE [LARGE SCALE GENOMIC DNA]</scope>
    <source>
        <strain evidence="5 6">DSM 18167</strain>
    </source>
</reference>
<dbReference type="Proteomes" id="UP000182178">
    <property type="component" value="Unassembled WGS sequence"/>
</dbReference>
<dbReference type="Gene3D" id="3.30.465.10">
    <property type="match status" value="1"/>
</dbReference>
<keyword evidence="6" id="KW-1185">Reference proteome</keyword>
<dbReference type="InterPro" id="IPR036318">
    <property type="entry name" value="FAD-bd_PCMH-like_sf"/>
</dbReference>
<feature type="domain" description="FAD-binding PCMH-type" evidence="4">
    <location>
        <begin position="1"/>
        <end position="177"/>
    </location>
</feature>
<dbReference type="EMBL" id="CYHC01000014">
    <property type="protein sequence ID" value="CUA90676.1"/>
    <property type="molecule type" value="Genomic_DNA"/>
</dbReference>
<dbReference type="Gene3D" id="3.30.390.50">
    <property type="entry name" value="CO dehydrogenase flavoprotein, C-terminal domain"/>
    <property type="match status" value="1"/>
</dbReference>
<dbReference type="RefSeq" id="WP_055460857.1">
    <property type="nucleotide sequence ID" value="NZ_CYHC01000014.1"/>
</dbReference>
<dbReference type="InterPro" id="IPR051312">
    <property type="entry name" value="Diverse_Substr_Oxidored"/>
</dbReference>
<evidence type="ECO:0000256" key="2">
    <source>
        <dbReference type="ARBA" id="ARBA00022827"/>
    </source>
</evidence>
<protein>
    <submittedName>
        <fullName evidence="5">CO or xanthine dehydrogenase, FAD-binding subunit</fullName>
    </submittedName>
</protein>
<dbReference type="PROSITE" id="PS51387">
    <property type="entry name" value="FAD_PCMH"/>
    <property type="match status" value="1"/>
</dbReference>
<dbReference type="InterPro" id="IPR036683">
    <property type="entry name" value="CO_DH_flav_C_dom_sf"/>
</dbReference>
<dbReference type="SUPFAM" id="SSF56176">
    <property type="entry name" value="FAD-binding/transporter-associated domain-like"/>
    <property type="match status" value="1"/>
</dbReference>
<proteinExistence type="predicted"/>
<gene>
    <name evidence="5" type="ORF">Ga0061061_11465</name>
</gene>
<dbReference type="PANTHER" id="PTHR42659:SF2">
    <property type="entry name" value="XANTHINE DEHYDROGENASE SUBUNIT C-RELATED"/>
    <property type="match status" value="1"/>
</dbReference>
<dbReference type="Pfam" id="PF00941">
    <property type="entry name" value="FAD_binding_5"/>
    <property type="match status" value="1"/>
</dbReference>
<keyword evidence="1" id="KW-0285">Flavoprotein</keyword>
<sequence length="293" mass="31718">MKPAPFKYIEVADEEALTSALADYGDDARLLAGGQSLVPMMNFRVVSPEVVIDLNRVGALSYIDCRDDVCRIGALTRHAMIEDSDPLSRRCALLGQAVRNVAHRAVRNRGTTGGTLALAYPGAEIPLALMTLDTDIILRSKRGERRLGMKDFVLGALDTSLSGDEYIRQVEIRMPPPGSAASFVETSRRHGDFAIAAAAVVAARDDHGRLDYLRAGVAGGTGAPVRLTALEEALSGDDPDDGRMADSVHEAIAAIEVFGDHHYPEDFRRHVLKGVLQRALKDAIVGSERRHVR</sequence>
<keyword evidence="2" id="KW-0274">FAD</keyword>
<evidence type="ECO:0000256" key="3">
    <source>
        <dbReference type="ARBA" id="ARBA00023002"/>
    </source>
</evidence>
<dbReference type="InterPro" id="IPR016169">
    <property type="entry name" value="FAD-bd_PCMH_sub2"/>
</dbReference>
<name>A0ABM9UCV3_9HYPH</name>
<evidence type="ECO:0000256" key="1">
    <source>
        <dbReference type="ARBA" id="ARBA00022630"/>
    </source>
</evidence>
<keyword evidence="3" id="KW-0560">Oxidoreductase</keyword>
<dbReference type="InterPro" id="IPR016166">
    <property type="entry name" value="FAD-bd_PCMH"/>
</dbReference>
<dbReference type="PANTHER" id="PTHR42659">
    <property type="entry name" value="XANTHINE DEHYDROGENASE SUBUNIT C-RELATED"/>
    <property type="match status" value="1"/>
</dbReference>
<evidence type="ECO:0000313" key="5">
    <source>
        <dbReference type="EMBL" id="CUA90676.1"/>
    </source>
</evidence>
<organism evidence="5 6">
    <name type="scientific">Chelatococcus sambhunathii</name>
    <dbReference type="NCBI Taxonomy" id="363953"/>
    <lineage>
        <taxon>Bacteria</taxon>
        <taxon>Pseudomonadati</taxon>
        <taxon>Pseudomonadota</taxon>
        <taxon>Alphaproteobacteria</taxon>
        <taxon>Hyphomicrobiales</taxon>
        <taxon>Chelatococcaceae</taxon>
        <taxon>Chelatococcus</taxon>
    </lineage>
</organism>
<dbReference type="InterPro" id="IPR002346">
    <property type="entry name" value="Mopterin_DH_FAD-bd"/>
</dbReference>
<evidence type="ECO:0000259" key="4">
    <source>
        <dbReference type="PROSITE" id="PS51387"/>
    </source>
</evidence>
<dbReference type="Gene3D" id="3.30.43.10">
    <property type="entry name" value="Uridine Diphospho-n-acetylenolpyruvylglucosamine Reductase, domain 2"/>
    <property type="match status" value="1"/>
</dbReference>
<dbReference type="SMART" id="SM01092">
    <property type="entry name" value="CO_deh_flav_C"/>
    <property type="match status" value="1"/>
</dbReference>
<dbReference type="InterPro" id="IPR005107">
    <property type="entry name" value="CO_DH_flav_C"/>
</dbReference>
<comment type="caution">
    <text evidence="5">The sequence shown here is derived from an EMBL/GenBank/DDBJ whole genome shotgun (WGS) entry which is preliminary data.</text>
</comment>
<dbReference type="SUPFAM" id="SSF55447">
    <property type="entry name" value="CO dehydrogenase flavoprotein C-terminal domain-like"/>
    <property type="match status" value="1"/>
</dbReference>
<dbReference type="InterPro" id="IPR016167">
    <property type="entry name" value="FAD-bd_PCMH_sub1"/>
</dbReference>